<dbReference type="EMBL" id="JEMT01022397">
    <property type="protein sequence ID" value="EXX65332.1"/>
    <property type="molecule type" value="Genomic_DNA"/>
</dbReference>
<feature type="transmembrane region" description="Helical" evidence="2">
    <location>
        <begin position="303"/>
        <end position="333"/>
    </location>
</feature>
<accession>A0A015J6Z4</accession>
<dbReference type="Proteomes" id="UP000022910">
    <property type="component" value="Unassembled WGS sequence"/>
</dbReference>
<protein>
    <submittedName>
        <fullName evidence="3">Uncharacterized protein</fullName>
    </submittedName>
</protein>
<reference evidence="3 4" key="1">
    <citation type="submission" date="2014-02" db="EMBL/GenBank/DDBJ databases">
        <title>Single nucleus genome sequencing reveals high similarity among nuclei of an endomycorrhizal fungus.</title>
        <authorList>
            <person name="Lin K."/>
            <person name="Geurts R."/>
            <person name="Zhang Z."/>
            <person name="Limpens E."/>
            <person name="Saunders D.G."/>
            <person name="Mu D."/>
            <person name="Pang E."/>
            <person name="Cao H."/>
            <person name="Cha H."/>
            <person name="Lin T."/>
            <person name="Zhou Q."/>
            <person name="Shang Y."/>
            <person name="Li Y."/>
            <person name="Ivanov S."/>
            <person name="Sharma T."/>
            <person name="Velzen R.V."/>
            <person name="Ruijter N.D."/>
            <person name="Aanen D.K."/>
            <person name="Win J."/>
            <person name="Kamoun S."/>
            <person name="Bisseling T."/>
            <person name="Huang S."/>
        </authorList>
    </citation>
    <scope>NUCLEOTIDE SEQUENCE [LARGE SCALE GENOMIC DNA]</scope>
    <source>
        <strain evidence="4">DAOM197198w</strain>
    </source>
</reference>
<keyword evidence="2" id="KW-1133">Transmembrane helix</keyword>
<evidence type="ECO:0000256" key="2">
    <source>
        <dbReference type="SAM" id="Phobius"/>
    </source>
</evidence>
<keyword evidence="2" id="KW-0472">Membrane</keyword>
<feature type="region of interest" description="Disordered" evidence="1">
    <location>
        <begin position="1"/>
        <end position="47"/>
    </location>
</feature>
<dbReference type="AlphaFoldDB" id="A0A015J6Z4"/>
<evidence type="ECO:0000256" key="1">
    <source>
        <dbReference type="SAM" id="MobiDB-lite"/>
    </source>
</evidence>
<evidence type="ECO:0000313" key="3">
    <source>
        <dbReference type="EMBL" id="EXX65332.1"/>
    </source>
</evidence>
<keyword evidence="4" id="KW-1185">Reference proteome</keyword>
<dbReference type="OrthoDB" id="2372055at2759"/>
<sequence length="351" mass="39904">MSNMLGRGRTTSEYMMDDEIEPAEPPPPYSEFPTESSTDIHNNNEQSTNEHIRDLNSSTLEAFSPSPHFTQPPHPNIRSHFPFPNEYSFPSSIPHHMTPPNLHLQLPFTQFSHTNVRTPLLPTTYLPMRSPINEAHTFPPYHSRSRGPIERVYSTSHHATTRQIIESEDDCCCTAPCEISAWGCLIYLILFSLPFGLFCFIWIIVTSIVCFTTLILPPLGYIVCLITAVSYRMLGRIELITQQLCGGQPRLFRELGFQVYPPVFSLDSTFSPLQSQGCFSSSLSYITDAYTRRCFIYFLMIKFFLSIITFIVTIFAVIFSIPLALCLLGPALYLVKTIGVWQKEVAFEFLA</sequence>
<proteinExistence type="predicted"/>
<feature type="transmembrane region" description="Helical" evidence="2">
    <location>
        <begin position="215"/>
        <end position="234"/>
    </location>
</feature>
<organism evidence="3 4">
    <name type="scientific">Rhizophagus irregularis (strain DAOM 197198w)</name>
    <name type="common">Glomus intraradices</name>
    <dbReference type="NCBI Taxonomy" id="1432141"/>
    <lineage>
        <taxon>Eukaryota</taxon>
        <taxon>Fungi</taxon>
        <taxon>Fungi incertae sedis</taxon>
        <taxon>Mucoromycota</taxon>
        <taxon>Glomeromycotina</taxon>
        <taxon>Glomeromycetes</taxon>
        <taxon>Glomerales</taxon>
        <taxon>Glomeraceae</taxon>
        <taxon>Rhizophagus</taxon>
    </lineage>
</organism>
<feature type="compositionally biased region" description="Polar residues" evidence="1">
    <location>
        <begin position="1"/>
        <end position="13"/>
    </location>
</feature>
<comment type="caution">
    <text evidence="3">The sequence shown here is derived from an EMBL/GenBank/DDBJ whole genome shotgun (WGS) entry which is preliminary data.</text>
</comment>
<feature type="transmembrane region" description="Helical" evidence="2">
    <location>
        <begin position="185"/>
        <end position="209"/>
    </location>
</feature>
<name>A0A015J6Z4_RHIIW</name>
<dbReference type="OMA" id="CEISAWG"/>
<keyword evidence="2" id="KW-0812">Transmembrane</keyword>
<gene>
    <name evidence="3" type="ORF">RirG_134330</name>
</gene>
<evidence type="ECO:0000313" key="4">
    <source>
        <dbReference type="Proteomes" id="UP000022910"/>
    </source>
</evidence>
<dbReference type="HOGENOM" id="CLU_790219_0_0_1"/>